<reference evidence="3 4" key="1">
    <citation type="submission" date="2016-10" db="EMBL/GenBank/DDBJ databases">
        <title>Draft genome sequence of Coniochaeta ligniaria NRRL30616, a lignocellulolytic fungus for bioabatement of inhibitors in plant biomass hydrolysates.</title>
        <authorList>
            <consortium name="DOE Joint Genome Institute"/>
            <person name="Jimenez D.J."/>
            <person name="Hector R.E."/>
            <person name="Riley R."/>
            <person name="Sun H."/>
            <person name="Grigoriev I.V."/>
            <person name="Van Elsas J.D."/>
            <person name="Nichols N.N."/>
        </authorList>
    </citation>
    <scope>NUCLEOTIDE SEQUENCE [LARGE SCALE GENOMIC DNA]</scope>
    <source>
        <strain evidence="3 4">NRRL 30616</strain>
    </source>
</reference>
<sequence>MWLLDTTTLDLCEFIGENVPRYAILSHVWGSEEVSFADMKKAKHREAAKKKLGFRKLEGCCAQASSDGYLWAWVDSCCIDKRSSAELSEAINSMFDWYAKSGRCYVYLADVASASSVAQDFKSSRWFTRGWTLQELLAPTDIVFFAQDWVAIGQTKRHVLFGLSTVRVNGQIVRLPDVTNEVSAITNIPVWCMEQSETFICGLASVAHRMYWASHRETTRPEDRVYSLMGLFNISMPILYGEGLKKAFARLQREIMSKSDDQSIFAWYRSGTASDGLLAESPDDFRNSGLVIRDNVPHLRSPFSTTNIGLQITLPMISNTNNVRRGKLHGARIQVLLWCTLAQHQGQAICLDLDYWSEDSEGTPIFHCERPGHWLLHPTSTNDLVSESRRIYIKDY</sequence>
<proteinExistence type="predicted"/>
<dbReference type="Proteomes" id="UP000182658">
    <property type="component" value="Unassembled WGS sequence"/>
</dbReference>
<dbReference type="AlphaFoldDB" id="A0A1J7J0S6"/>
<evidence type="ECO:0000313" key="3">
    <source>
        <dbReference type="EMBL" id="OIW33093.1"/>
    </source>
</evidence>
<dbReference type="PANTHER" id="PTHR10622:SF10">
    <property type="entry name" value="HET DOMAIN-CONTAINING PROTEIN"/>
    <property type="match status" value="1"/>
</dbReference>
<dbReference type="InterPro" id="IPR010730">
    <property type="entry name" value="HET"/>
</dbReference>
<name>A0A1J7J0S6_9PEZI</name>
<feature type="domain" description="DUF8212" evidence="2">
    <location>
        <begin position="246"/>
        <end position="270"/>
    </location>
</feature>
<accession>A0A1J7J0S6</accession>
<protein>
    <submittedName>
        <fullName evidence="3">HET-domain-containing protein</fullName>
    </submittedName>
</protein>
<dbReference type="PANTHER" id="PTHR10622">
    <property type="entry name" value="HET DOMAIN-CONTAINING PROTEIN"/>
    <property type="match status" value="1"/>
</dbReference>
<dbReference type="InterPro" id="IPR058525">
    <property type="entry name" value="DUF8212"/>
</dbReference>
<organism evidence="3 4">
    <name type="scientific">Coniochaeta ligniaria NRRL 30616</name>
    <dbReference type="NCBI Taxonomy" id="1408157"/>
    <lineage>
        <taxon>Eukaryota</taxon>
        <taxon>Fungi</taxon>
        <taxon>Dikarya</taxon>
        <taxon>Ascomycota</taxon>
        <taxon>Pezizomycotina</taxon>
        <taxon>Sordariomycetes</taxon>
        <taxon>Sordariomycetidae</taxon>
        <taxon>Coniochaetales</taxon>
        <taxon>Coniochaetaceae</taxon>
        <taxon>Coniochaeta</taxon>
    </lineage>
</organism>
<gene>
    <name evidence="3" type="ORF">CONLIGDRAFT_628030</name>
</gene>
<dbReference type="OrthoDB" id="674604at2759"/>
<evidence type="ECO:0000259" key="1">
    <source>
        <dbReference type="Pfam" id="PF06985"/>
    </source>
</evidence>
<dbReference type="EMBL" id="KV875094">
    <property type="protein sequence ID" value="OIW33093.1"/>
    <property type="molecule type" value="Genomic_DNA"/>
</dbReference>
<evidence type="ECO:0000313" key="4">
    <source>
        <dbReference type="Proteomes" id="UP000182658"/>
    </source>
</evidence>
<dbReference type="STRING" id="1408157.A0A1J7J0S6"/>
<evidence type="ECO:0000259" key="2">
    <source>
        <dbReference type="Pfam" id="PF26640"/>
    </source>
</evidence>
<feature type="domain" description="Heterokaryon incompatibility" evidence="1">
    <location>
        <begin position="22"/>
        <end position="115"/>
    </location>
</feature>
<dbReference type="Pfam" id="PF26640">
    <property type="entry name" value="DUF8212"/>
    <property type="match status" value="1"/>
</dbReference>
<keyword evidence="4" id="KW-1185">Reference proteome</keyword>
<dbReference type="InParanoid" id="A0A1J7J0S6"/>
<dbReference type="Pfam" id="PF06985">
    <property type="entry name" value="HET"/>
    <property type="match status" value="1"/>
</dbReference>